<evidence type="ECO:0000313" key="3">
    <source>
        <dbReference type="EMBL" id="QLQ34331.1"/>
    </source>
</evidence>
<dbReference type="AlphaFoldDB" id="A0A7L6AYS5"/>
<organism evidence="3 4">
    <name type="scientific">Candidatus Thiothrix singaporensis</name>
    <dbReference type="NCBI Taxonomy" id="2799669"/>
    <lineage>
        <taxon>Bacteria</taxon>
        <taxon>Pseudomonadati</taxon>
        <taxon>Pseudomonadota</taxon>
        <taxon>Gammaproteobacteria</taxon>
        <taxon>Thiotrichales</taxon>
        <taxon>Thiotrichaceae</taxon>
        <taxon>Thiothrix</taxon>
    </lineage>
</organism>
<dbReference type="PANTHER" id="PTHR30388:SF4">
    <property type="entry name" value="MOLYBDENUM COFACTOR INSERTION CHAPERONE PAOD"/>
    <property type="match status" value="1"/>
</dbReference>
<evidence type="ECO:0000259" key="1">
    <source>
        <dbReference type="Pfam" id="PF02625"/>
    </source>
</evidence>
<gene>
    <name evidence="3" type="ORF">HZT40_21925</name>
</gene>
<evidence type="ECO:0000259" key="2">
    <source>
        <dbReference type="Pfam" id="PF13478"/>
    </source>
</evidence>
<feature type="domain" description="XdhC Rossmann" evidence="2">
    <location>
        <begin position="185"/>
        <end position="326"/>
    </location>
</feature>
<dbReference type="InterPro" id="IPR027051">
    <property type="entry name" value="XdhC_Rossmann_dom"/>
</dbReference>
<dbReference type="Pfam" id="PF02625">
    <property type="entry name" value="XdhC_CoxI"/>
    <property type="match status" value="1"/>
</dbReference>
<accession>A0A7L6AYS5</accession>
<protein>
    <submittedName>
        <fullName evidence="3">XdhC family protein</fullName>
    </submittedName>
</protein>
<dbReference type="EMBL" id="CP059265">
    <property type="protein sequence ID" value="QLQ34331.1"/>
    <property type="molecule type" value="Genomic_DNA"/>
</dbReference>
<reference evidence="3" key="1">
    <citation type="submission" date="2020-06" db="EMBL/GenBank/DDBJ databases">
        <title>Analysis procedures for assessing recovery of high quality, complete, closed genomes from Nanopore long read metagenome sequencing.</title>
        <authorList>
            <person name="Bessarab I."/>
            <person name="Arumugam K."/>
            <person name="Haryono M."/>
            <person name="Liu X."/>
            <person name="Roy S."/>
            <person name="Zuniga-Montanez R.E."/>
            <person name="Qiu G."/>
            <person name="Drautz-Moses D.I."/>
            <person name="Law Y.Y."/>
            <person name="Wuertz S."/>
            <person name="Lauro F.M."/>
            <person name="Huson D.H."/>
            <person name="Williams R.B."/>
        </authorList>
    </citation>
    <scope>NUCLEOTIDE SEQUENCE [LARGE SCALE GENOMIC DNA]</scope>
    <source>
        <strain evidence="3">SSD2</strain>
    </source>
</reference>
<evidence type="ECO:0000313" key="4">
    <source>
        <dbReference type="Proteomes" id="UP000510621"/>
    </source>
</evidence>
<dbReference type="Gene3D" id="3.40.50.720">
    <property type="entry name" value="NAD(P)-binding Rossmann-like Domain"/>
    <property type="match status" value="1"/>
</dbReference>
<keyword evidence="4" id="KW-1185">Reference proteome</keyword>
<dbReference type="Pfam" id="PF13478">
    <property type="entry name" value="XdhC_C"/>
    <property type="match status" value="1"/>
</dbReference>
<feature type="domain" description="XdhC- CoxI" evidence="1">
    <location>
        <begin position="13"/>
        <end position="80"/>
    </location>
</feature>
<name>A0A7L6AYS5_9GAMM</name>
<dbReference type="InterPro" id="IPR003777">
    <property type="entry name" value="XdhC_CoxI"/>
</dbReference>
<proteinExistence type="predicted"/>
<dbReference type="InterPro" id="IPR052698">
    <property type="entry name" value="MoCofactor_Util/Proc"/>
</dbReference>
<sequence>MGNVKTYWLYQEWRSTGKGVALATVVRTWGSSPRPVGSHLVVADDGNFAGSVSGGCIEGEVIREALAALEDGEPRLLEFGVSNEQAWEVGLACGGRVAVQVQSLTDAAWLDVLQTARAARREVALLTRWTDGAQCLWEAGDCTGSLALSPDMAGEVAERVAANRSGTLEADENLFLQVYAPPLRMLVVGAVHIAQALAPMAALAGFDVTLIDPRRAFASHERFPHVDLRDDWPDEALEALRPDAATAVVTLTHDPKLDDPALIVALGSAAFYIGALGSKRTHAQRLKRLREEGFDDTALARIHAPVGLNLGGRLPAEIAVSILAQVLQVRYKEVICNSVRSH</sequence>
<dbReference type="Proteomes" id="UP000510621">
    <property type="component" value="Chromosome"/>
</dbReference>
<dbReference type="KEGG" id="this:HZT40_21925"/>
<dbReference type="PANTHER" id="PTHR30388">
    <property type="entry name" value="ALDEHYDE OXIDOREDUCTASE MOLYBDENUM COFACTOR ASSEMBLY PROTEIN"/>
    <property type="match status" value="1"/>
</dbReference>